<protein>
    <submittedName>
        <fullName evidence="1">Uncharacterized protein</fullName>
    </submittedName>
</protein>
<proteinExistence type="predicted"/>
<evidence type="ECO:0000313" key="2">
    <source>
        <dbReference type="Proteomes" id="UP001153269"/>
    </source>
</evidence>
<dbReference type="AlphaFoldDB" id="A0A9N7Y8A2"/>
<name>A0A9N7Y8A2_PLEPL</name>
<organism evidence="1 2">
    <name type="scientific">Pleuronectes platessa</name>
    <name type="common">European plaice</name>
    <dbReference type="NCBI Taxonomy" id="8262"/>
    <lineage>
        <taxon>Eukaryota</taxon>
        <taxon>Metazoa</taxon>
        <taxon>Chordata</taxon>
        <taxon>Craniata</taxon>
        <taxon>Vertebrata</taxon>
        <taxon>Euteleostomi</taxon>
        <taxon>Actinopterygii</taxon>
        <taxon>Neopterygii</taxon>
        <taxon>Teleostei</taxon>
        <taxon>Neoteleostei</taxon>
        <taxon>Acanthomorphata</taxon>
        <taxon>Carangaria</taxon>
        <taxon>Pleuronectiformes</taxon>
        <taxon>Pleuronectoidei</taxon>
        <taxon>Pleuronectidae</taxon>
        <taxon>Pleuronectes</taxon>
    </lineage>
</organism>
<accession>A0A9N7Y8A2</accession>
<dbReference type="Proteomes" id="UP001153269">
    <property type="component" value="Unassembled WGS sequence"/>
</dbReference>
<comment type="caution">
    <text evidence="1">The sequence shown here is derived from an EMBL/GenBank/DDBJ whole genome shotgun (WGS) entry which is preliminary data.</text>
</comment>
<reference evidence="1" key="1">
    <citation type="submission" date="2020-03" db="EMBL/GenBank/DDBJ databases">
        <authorList>
            <person name="Weist P."/>
        </authorList>
    </citation>
    <scope>NUCLEOTIDE SEQUENCE</scope>
</reference>
<keyword evidence="2" id="KW-1185">Reference proteome</keyword>
<evidence type="ECO:0000313" key="1">
    <source>
        <dbReference type="EMBL" id="CAB1416386.1"/>
    </source>
</evidence>
<dbReference type="EMBL" id="CADEAL010000205">
    <property type="protein sequence ID" value="CAB1416386.1"/>
    <property type="molecule type" value="Genomic_DNA"/>
</dbReference>
<gene>
    <name evidence="1" type="ORF">PLEPLA_LOCUS4177</name>
</gene>
<sequence length="96" mass="9937">MKETVSLTVDAKTETAVFKSDEEKSASSEKYSVVECVDLERTGINTSAAACCPKTGDKGRSTAEIPNGPLEGMAAIEEAKIDQSAVSSEPAVNGPA</sequence>